<name>A0A8E5HL13_USTVR</name>
<dbReference type="EMBL" id="CP072753">
    <property type="protein sequence ID" value="QUC17247.1"/>
    <property type="molecule type" value="Genomic_DNA"/>
</dbReference>
<feature type="signal peptide" evidence="1">
    <location>
        <begin position="1"/>
        <end position="19"/>
    </location>
</feature>
<dbReference type="GeneID" id="66062266"/>
<protein>
    <recommendedName>
        <fullName evidence="4">Secreted in xylem 1 protein</fullName>
    </recommendedName>
</protein>
<sequence length="258" mass="28977">MLPLLFLLCTTSFPGLAHSTDPAPISPRRGDLIRHSEVRTDLTIDEFLAEVSRRKKQTSPSLPLYKRAPLGQESRNNLEVNAVIEELHRVCRSITDSHRSTGGKCRWEFGSGWEQQGENREPKTTREIHCQIPEQAGSQRSALRRCPQGQVCRIRRGYNYAGDWVEFPFCEDEIPFLRDKDNFVAVYSVSKPGPGGAQAVSYHVDIDWPATNAPGRNAFFEDTSGKKGWARSWSCFFCPPGLVTIHSHLPAVAFGHVV</sequence>
<accession>A0A8E5HL13</accession>
<dbReference type="RefSeq" id="XP_042994920.1">
    <property type="nucleotide sequence ID" value="XM_043138986.1"/>
</dbReference>
<evidence type="ECO:0000256" key="1">
    <source>
        <dbReference type="SAM" id="SignalP"/>
    </source>
</evidence>
<dbReference type="AlphaFoldDB" id="A0A8E5HL13"/>
<evidence type="ECO:0008006" key="4">
    <source>
        <dbReference type="Google" id="ProtNLM"/>
    </source>
</evidence>
<dbReference type="Proteomes" id="UP000027002">
    <property type="component" value="Chromosome 1"/>
</dbReference>
<evidence type="ECO:0000313" key="3">
    <source>
        <dbReference type="Proteomes" id="UP000027002"/>
    </source>
</evidence>
<keyword evidence="3" id="KW-1185">Reference proteome</keyword>
<dbReference type="KEGG" id="uvi:66062266"/>
<feature type="chain" id="PRO_5034803031" description="Secreted in xylem 1 protein" evidence="1">
    <location>
        <begin position="20"/>
        <end position="258"/>
    </location>
</feature>
<reference evidence="2" key="1">
    <citation type="submission" date="2020-03" db="EMBL/GenBank/DDBJ databases">
        <title>A mixture of massive structural variations and highly conserved coding sequences in Ustilaginoidea virens genome.</title>
        <authorList>
            <person name="Zhang K."/>
            <person name="Zhao Z."/>
            <person name="Zhang Z."/>
            <person name="Li Y."/>
            <person name="Hsiang T."/>
            <person name="Sun W."/>
        </authorList>
    </citation>
    <scope>NUCLEOTIDE SEQUENCE</scope>
    <source>
        <strain evidence="2">UV-8b</strain>
    </source>
</reference>
<organism evidence="2 3">
    <name type="scientific">Ustilaginoidea virens</name>
    <name type="common">Rice false smut fungus</name>
    <name type="synonym">Villosiclava virens</name>
    <dbReference type="NCBI Taxonomy" id="1159556"/>
    <lineage>
        <taxon>Eukaryota</taxon>
        <taxon>Fungi</taxon>
        <taxon>Dikarya</taxon>
        <taxon>Ascomycota</taxon>
        <taxon>Pezizomycotina</taxon>
        <taxon>Sordariomycetes</taxon>
        <taxon>Hypocreomycetidae</taxon>
        <taxon>Hypocreales</taxon>
        <taxon>Clavicipitaceae</taxon>
        <taxon>Ustilaginoidea</taxon>
    </lineage>
</organism>
<gene>
    <name evidence="2" type="ORF">UV8b_01488</name>
</gene>
<keyword evidence="1" id="KW-0732">Signal</keyword>
<proteinExistence type="predicted"/>
<evidence type="ECO:0000313" key="2">
    <source>
        <dbReference type="EMBL" id="QUC17247.1"/>
    </source>
</evidence>